<accession>A0A413RUD5</accession>
<dbReference type="PANTHER" id="PTHR47504:SF6">
    <property type="entry name" value="ARAC-FAMILY TRANSCRIPTIONAL REGULATOR"/>
    <property type="match status" value="1"/>
</dbReference>
<dbReference type="PROSITE" id="PS01124">
    <property type="entry name" value="HTH_ARAC_FAMILY_2"/>
    <property type="match status" value="1"/>
</dbReference>
<dbReference type="AlphaFoldDB" id="A0A413RUD5"/>
<evidence type="ECO:0000256" key="2">
    <source>
        <dbReference type="ARBA" id="ARBA00023125"/>
    </source>
</evidence>
<proteinExistence type="predicted"/>
<dbReference type="PANTHER" id="PTHR47504">
    <property type="entry name" value="RIGHT ORIGIN-BINDING PROTEIN"/>
    <property type="match status" value="1"/>
</dbReference>
<keyword evidence="3" id="KW-0804">Transcription</keyword>
<name>A0A413RUD5_9FIRM</name>
<organism evidence="5 6">
    <name type="scientific">Eubacterium ventriosum</name>
    <dbReference type="NCBI Taxonomy" id="39496"/>
    <lineage>
        <taxon>Bacteria</taxon>
        <taxon>Bacillati</taxon>
        <taxon>Bacillota</taxon>
        <taxon>Clostridia</taxon>
        <taxon>Eubacteriales</taxon>
        <taxon>Eubacteriaceae</taxon>
        <taxon>Eubacterium</taxon>
    </lineage>
</organism>
<keyword evidence="1" id="KW-0805">Transcription regulation</keyword>
<evidence type="ECO:0000259" key="4">
    <source>
        <dbReference type="PROSITE" id="PS01124"/>
    </source>
</evidence>
<dbReference type="InterPro" id="IPR009057">
    <property type="entry name" value="Homeodomain-like_sf"/>
</dbReference>
<dbReference type="SMART" id="SM00342">
    <property type="entry name" value="HTH_ARAC"/>
    <property type="match status" value="1"/>
</dbReference>
<evidence type="ECO:0000313" key="5">
    <source>
        <dbReference type="EMBL" id="RHA51927.1"/>
    </source>
</evidence>
<keyword evidence="2" id="KW-0238">DNA-binding</keyword>
<dbReference type="Pfam" id="PF12833">
    <property type="entry name" value="HTH_18"/>
    <property type="match status" value="1"/>
</dbReference>
<dbReference type="GO" id="GO:0043565">
    <property type="term" value="F:sequence-specific DNA binding"/>
    <property type="evidence" value="ECO:0007669"/>
    <property type="project" value="InterPro"/>
</dbReference>
<dbReference type="EMBL" id="QSFO01000022">
    <property type="protein sequence ID" value="RHA51927.1"/>
    <property type="molecule type" value="Genomic_DNA"/>
</dbReference>
<protein>
    <submittedName>
        <fullName evidence="5">AraC family transcriptional regulator</fullName>
    </submittedName>
</protein>
<feature type="domain" description="HTH araC/xylS-type" evidence="4">
    <location>
        <begin position="8"/>
        <end position="105"/>
    </location>
</feature>
<evidence type="ECO:0000256" key="3">
    <source>
        <dbReference type="ARBA" id="ARBA00023163"/>
    </source>
</evidence>
<dbReference type="InterPro" id="IPR018060">
    <property type="entry name" value="HTH_AraC"/>
</dbReference>
<dbReference type="InterPro" id="IPR025671">
    <property type="entry name" value="HXXEE"/>
</dbReference>
<evidence type="ECO:0000313" key="6">
    <source>
        <dbReference type="Proteomes" id="UP000284598"/>
    </source>
</evidence>
<dbReference type="Proteomes" id="UP000284598">
    <property type="component" value="Unassembled WGS sequence"/>
</dbReference>
<dbReference type="Pfam" id="PF13787">
    <property type="entry name" value="HXXEE"/>
    <property type="match status" value="1"/>
</dbReference>
<dbReference type="Gene3D" id="1.10.3210.10">
    <property type="entry name" value="Hypothetical protein af1432"/>
    <property type="match status" value="1"/>
</dbReference>
<dbReference type="SUPFAM" id="SSF109604">
    <property type="entry name" value="HD-domain/PDEase-like"/>
    <property type="match status" value="1"/>
</dbReference>
<dbReference type="GO" id="GO:0003700">
    <property type="term" value="F:DNA-binding transcription factor activity"/>
    <property type="evidence" value="ECO:0007669"/>
    <property type="project" value="InterPro"/>
</dbReference>
<sequence length="280" mass="33281">MDRKTVTTESLNYIENNIKNKITIDEIAGNAGYTKFYFSRLFKQEMKVSVMEYVRERKLIYATREILNGNKILDVAIEYGWESHSGFIKAFKSYYGFSPSLLYAMKLEIIHFGDRDMSNCNFYKIMEEHLSKEELFKVLCEKMIEHGYDNQKLNKVYNFCQSIYGDRKRYSGDDYVTHLLNVSLLLVQMEAEESVIYAGMFCDVLSNIYNAVQWRRKMLKEYIWFFPLIFIFHDMEEKIGFGMWLKNKKDTLEKKCPSMLNSHKDFSTEGFSFYINVLLQ</sequence>
<dbReference type="Gene3D" id="1.10.10.60">
    <property type="entry name" value="Homeodomain-like"/>
    <property type="match status" value="2"/>
</dbReference>
<reference evidence="5 6" key="1">
    <citation type="submission" date="2018-08" db="EMBL/GenBank/DDBJ databases">
        <title>A genome reference for cultivated species of the human gut microbiota.</title>
        <authorList>
            <person name="Zou Y."/>
            <person name="Xue W."/>
            <person name="Luo G."/>
        </authorList>
    </citation>
    <scope>NUCLEOTIDE SEQUENCE [LARGE SCALE GENOMIC DNA]</scope>
    <source>
        <strain evidence="5 6">AM43-2</strain>
    </source>
</reference>
<evidence type="ECO:0000256" key="1">
    <source>
        <dbReference type="ARBA" id="ARBA00023015"/>
    </source>
</evidence>
<comment type="caution">
    <text evidence="5">The sequence shown here is derived from an EMBL/GenBank/DDBJ whole genome shotgun (WGS) entry which is preliminary data.</text>
</comment>
<dbReference type="SUPFAM" id="SSF46689">
    <property type="entry name" value="Homeodomain-like"/>
    <property type="match status" value="2"/>
</dbReference>
<gene>
    <name evidence="5" type="ORF">DW929_12005</name>
</gene>
<dbReference type="InterPro" id="IPR050959">
    <property type="entry name" value="MarA-like"/>
</dbReference>
<dbReference type="RefSeq" id="WP_118025874.1">
    <property type="nucleotide sequence ID" value="NZ_QSFO01000022.1"/>
</dbReference>